<proteinExistence type="predicted"/>
<protein>
    <submittedName>
        <fullName evidence="2">Similar to stage IV sporulation protein</fullName>
    </submittedName>
</protein>
<dbReference type="RefSeq" id="WP_078810784.1">
    <property type="nucleotide sequence ID" value="NZ_FUWM01000022.1"/>
</dbReference>
<evidence type="ECO:0000313" key="2">
    <source>
        <dbReference type="EMBL" id="SJZ96328.1"/>
    </source>
</evidence>
<dbReference type="NCBIfam" id="TIGR02876">
    <property type="entry name" value="spore_yqfD"/>
    <property type="match status" value="1"/>
</dbReference>
<keyword evidence="1" id="KW-1133">Transmembrane helix</keyword>
<dbReference type="AlphaFoldDB" id="A0A1T4PZE3"/>
<dbReference type="Pfam" id="PF06898">
    <property type="entry name" value="YqfD"/>
    <property type="match status" value="1"/>
</dbReference>
<dbReference type="EMBL" id="FUWM01000022">
    <property type="protein sequence ID" value="SJZ96328.1"/>
    <property type="molecule type" value="Genomic_DNA"/>
</dbReference>
<keyword evidence="1" id="KW-0472">Membrane</keyword>
<dbReference type="PIRSF" id="PIRSF029895">
    <property type="entry name" value="SpoIV"/>
    <property type="match status" value="1"/>
</dbReference>
<name>A0A1T4PZE3_9FIRM</name>
<dbReference type="OrthoDB" id="1640349at2"/>
<evidence type="ECO:0000313" key="3">
    <source>
        <dbReference type="Proteomes" id="UP000190625"/>
    </source>
</evidence>
<dbReference type="Proteomes" id="UP000190625">
    <property type="component" value="Unassembled WGS sequence"/>
</dbReference>
<feature type="transmembrane region" description="Helical" evidence="1">
    <location>
        <begin position="89"/>
        <end position="111"/>
    </location>
</feature>
<accession>A0A1T4PZE3</accession>
<reference evidence="3" key="1">
    <citation type="submission" date="2017-02" db="EMBL/GenBank/DDBJ databases">
        <authorList>
            <person name="Varghese N."/>
            <person name="Submissions S."/>
        </authorList>
    </citation>
    <scope>NUCLEOTIDE SEQUENCE [LARGE SCALE GENOMIC DNA]</scope>
    <source>
        <strain evidence="3">ATCC BAA-73</strain>
    </source>
</reference>
<evidence type="ECO:0000256" key="1">
    <source>
        <dbReference type="SAM" id="Phobius"/>
    </source>
</evidence>
<sequence>MLFKLLYLFHGYLTIEINGYAKEKLINFLIRSELKVWDIINKEGQLEAKLSAKDFKEVRKYVRRAQCKVRIKSKHGLPFLINKSKSRKAFIVGVVVAILTIYILSSFIWFVEIKGVEETKEAEVFSLLKKAGFEYGMLKYKLDISEVEKRIRIQPEVAWANVELKGTKLLVDIVEKVIIDQQTNGEQAVDIVAKKSGLIEEVIVLQGQPVIKEGEVVQAGEKLVSGTIKYYSKPSDEETVIDAESKKEQEPVEIKKVVAKGIVKAKVWYESYGEVRLIDYHQQKTEDIIDSISIKYKDMEIKFYGPKKPPFTYFKVEKTTKSLPSWRNINLPIEIIRRRYIKVKEFQERRSLAEAKKLAKKRVLKKILSKLDENAVIIDKDLKVISMNQEVNNIVRVKALIITKEDIALQENIQ</sequence>
<keyword evidence="1" id="KW-0812">Transmembrane</keyword>
<keyword evidence="3" id="KW-1185">Reference proteome</keyword>
<gene>
    <name evidence="2" type="ORF">SAMN02745118_02352</name>
</gene>
<organism evidence="2 3">
    <name type="scientific">Selenihalanaerobacter shriftii</name>
    <dbReference type="NCBI Taxonomy" id="142842"/>
    <lineage>
        <taxon>Bacteria</taxon>
        <taxon>Bacillati</taxon>
        <taxon>Bacillota</taxon>
        <taxon>Clostridia</taxon>
        <taxon>Halanaerobiales</taxon>
        <taxon>Halobacteroidaceae</taxon>
        <taxon>Selenihalanaerobacter</taxon>
    </lineage>
</organism>
<dbReference type="InterPro" id="IPR010690">
    <property type="entry name" value="YqfD"/>
</dbReference>
<dbReference type="STRING" id="142842.SAMN02745118_02352"/>